<feature type="transmembrane region" description="Helical" evidence="9">
    <location>
        <begin position="350"/>
        <end position="371"/>
    </location>
</feature>
<evidence type="ECO:0000259" key="10">
    <source>
        <dbReference type="Pfam" id="PF00999"/>
    </source>
</evidence>
<dbReference type="PANTHER" id="PTHR42751:SF3">
    <property type="entry name" value="SODIUM_GLUTAMATE SYMPORTER"/>
    <property type="match status" value="1"/>
</dbReference>
<keyword evidence="6 9" id="KW-1133">Transmembrane helix</keyword>
<evidence type="ECO:0000256" key="2">
    <source>
        <dbReference type="ARBA" id="ARBA00005551"/>
    </source>
</evidence>
<feature type="transmembrane region" description="Helical" evidence="9">
    <location>
        <begin position="327"/>
        <end position="344"/>
    </location>
</feature>
<keyword evidence="4" id="KW-0050">Antiport</keyword>
<sequence>MFFSFFLIFSGAAALATVALYTRQPLLIAYIFLGVLTGPYGFGVLEDTDLLGDISEIGIIFLLFLLGLDMQLSNLLTTMRKSLLVGVLSCVCFAGCGFFVTLLLGFHTLEAMIIGLCLMFSSTIIGIKLLPTTVLHHRHAGELMVGILLIQDFIAILVLLAIESLGKESIDALTFIQPLLMLPILIGATLAAVKWIILPLLTRFDRFHEYIFLLTIGWCLGIGEVAKLMGLSHEIGAFIAGISLASSPIAQFIALNLKPLRDFFLILFFFTLGAQLNIGVLSTVWLPMVLLTILILAGKPIVFRFLLHRLSESNHLAWDIGFRLGQISEFSLLVTFLAQGSGLLSERAAVLVQSTAIATFALSSYIIVFNFQNPIAVSDRLRRD</sequence>
<keyword evidence="7" id="KW-0406">Ion transport</keyword>
<evidence type="ECO:0000313" key="12">
    <source>
        <dbReference type="Proteomes" id="UP000005953"/>
    </source>
</evidence>
<dbReference type="InterPro" id="IPR038770">
    <property type="entry name" value="Na+/solute_symporter_sf"/>
</dbReference>
<comment type="subcellular location">
    <subcellularLocation>
        <location evidence="1">Membrane</location>
        <topology evidence="1">Multi-pass membrane protein</topology>
    </subcellularLocation>
</comment>
<evidence type="ECO:0000256" key="4">
    <source>
        <dbReference type="ARBA" id="ARBA00022449"/>
    </source>
</evidence>
<feature type="domain" description="Cation/H+ exchanger transmembrane" evidence="10">
    <location>
        <begin position="17"/>
        <end position="362"/>
    </location>
</feature>
<proteinExistence type="inferred from homology"/>
<feature type="transmembrane region" description="Helical" evidence="9">
    <location>
        <begin position="112"/>
        <end position="131"/>
    </location>
</feature>
<dbReference type="Pfam" id="PF00999">
    <property type="entry name" value="Na_H_Exchanger"/>
    <property type="match status" value="1"/>
</dbReference>
<feature type="transmembrane region" description="Helical" evidence="9">
    <location>
        <begin position="6"/>
        <end position="22"/>
    </location>
</feature>
<comment type="similarity">
    <text evidence="2">Belongs to the monovalent cation:proton antiporter 2 (CPA2) transporter (TC 2.A.37) family.</text>
</comment>
<evidence type="ECO:0000256" key="3">
    <source>
        <dbReference type="ARBA" id="ARBA00022448"/>
    </source>
</evidence>
<dbReference type="GO" id="GO:0016020">
    <property type="term" value="C:membrane"/>
    <property type="evidence" value="ECO:0007669"/>
    <property type="project" value="UniProtKB-SubCell"/>
</dbReference>
<dbReference type="InterPro" id="IPR006153">
    <property type="entry name" value="Cation/H_exchanger_TM"/>
</dbReference>
<dbReference type="AlphaFoldDB" id="A4BHK9"/>
<dbReference type="STRING" id="314283.MED297_16744"/>
<evidence type="ECO:0000256" key="8">
    <source>
        <dbReference type="ARBA" id="ARBA00023136"/>
    </source>
</evidence>
<feature type="transmembrane region" description="Helical" evidence="9">
    <location>
        <begin position="27"/>
        <end position="45"/>
    </location>
</feature>
<evidence type="ECO:0000256" key="7">
    <source>
        <dbReference type="ARBA" id="ARBA00023065"/>
    </source>
</evidence>
<feature type="transmembrane region" description="Helical" evidence="9">
    <location>
        <begin position="143"/>
        <end position="162"/>
    </location>
</feature>
<reference evidence="11 12" key="1">
    <citation type="submission" date="2006-02" db="EMBL/GenBank/DDBJ databases">
        <authorList>
            <person name="Pinhassi J."/>
            <person name="Pedros-Alio C."/>
            <person name="Ferriera S."/>
            <person name="Johnson J."/>
            <person name="Kravitz S."/>
            <person name="Halpern A."/>
            <person name="Remington K."/>
            <person name="Beeson K."/>
            <person name="Tran B."/>
            <person name="Rogers Y.-H."/>
            <person name="Friedman R."/>
            <person name="Venter J.C."/>
        </authorList>
    </citation>
    <scope>NUCLEOTIDE SEQUENCE [LARGE SCALE GENOMIC DNA]</scope>
    <source>
        <strain evidence="11 12">MED297</strain>
    </source>
</reference>
<name>A4BHK9_9GAMM</name>
<keyword evidence="5 9" id="KW-0812">Transmembrane</keyword>
<dbReference type="OrthoDB" id="9781411at2"/>
<evidence type="ECO:0000256" key="1">
    <source>
        <dbReference type="ARBA" id="ARBA00004141"/>
    </source>
</evidence>
<evidence type="ECO:0000256" key="5">
    <source>
        <dbReference type="ARBA" id="ARBA00022692"/>
    </source>
</evidence>
<keyword evidence="8 9" id="KW-0472">Membrane</keyword>
<protein>
    <submittedName>
        <fullName evidence="11">Kef-type K+ transport system, predicted NAD-binding component</fullName>
    </submittedName>
</protein>
<feature type="transmembrane region" description="Helical" evidence="9">
    <location>
        <begin position="57"/>
        <end position="76"/>
    </location>
</feature>
<feature type="transmembrane region" description="Helical" evidence="9">
    <location>
        <begin position="262"/>
        <end position="278"/>
    </location>
</feature>
<accession>A4BHK9</accession>
<feature type="transmembrane region" description="Helical" evidence="9">
    <location>
        <begin position="235"/>
        <end position="255"/>
    </location>
</feature>
<dbReference type="PANTHER" id="PTHR42751">
    <property type="entry name" value="SODIUM/HYDROGEN EXCHANGER FAMILY/TRKA DOMAIN PROTEIN"/>
    <property type="match status" value="1"/>
</dbReference>
<feature type="transmembrane region" description="Helical" evidence="9">
    <location>
        <begin position="284"/>
        <end position="307"/>
    </location>
</feature>
<gene>
    <name evidence="11" type="ORF">MED297_16744</name>
</gene>
<feature type="transmembrane region" description="Helical" evidence="9">
    <location>
        <begin position="174"/>
        <end position="198"/>
    </location>
</feature>
<feature type="transmembrane region" description="Helical" evidence="9">
    <location>
        <begin position="83"/>
        <end position="106"/>
    </location>
</feature>
<organism evidence="11 12">
    <name type="scientific">Reinekea blandensis MED297</name>
    <dbReference type="NCBI Taxonomy" id="314283"/>
    <lineage>
        <taxon>Bacteria</taxon>
        <taxon>Pseudomonadati</taxon>
        <taxon>Pseudomonadota</taxon>
        <taxon>Gammaproteobacteria</taxon>
        <taxon>Oceanospirillales</taxon>
        <taxon>Saccharospirillaceae</taxon>
        <taxon>Reinekea</taxon>
    </lineage>
</organism>
<feature type="transmembrane region" description="Helical" evidence="9">
    <location>
        <begin position="210"/>
        <end position="229"/>
    </location>
</feature>
<dbReference type="GO" id="GO:0015297">
    <property type="term" value="F:antiporter activity"/>
    <property type="evidence" value="ECO:0007669"/>
    <property type="project" value="UniProtKB-KW"/>
</dbReference>
<evidence type="ECO:0000256" key="6">
    <source>
        <dbReference type="ARBA" id="ARBA00022989"/>
    </source>
</evidence>
<dbReference type="Proteomes" id="UP000005953">
    <property type="component" value="Unassembled WGS sequence"/>
</dbReference>
<keyword evidence="3" id="KW-0813">Transport</keyword>
<evidence type="ECO:0000313" key="11">
    <source>
        <dbReference type="EMBL" id="EAR08407.1"/>
    </source>
</evidence>
<dbReference type="RefSeq" id="WP_008043662.1">
    <property type="nucleotide sequence ID" value="NZ_CH724150.1"/>
</dbReference>
<dbReference type="GO" id="GO:1902600">
    <property type="term" value="P:proton transmembrane transport"/>
    <property type="evidence" value="ECO:0007669"/>
    <property type="project" value="InterPro"/>
</dbReference>
<dbReference type="HOGENOM" id="CLU_005126_1_2_6"/>
<evidence type="ECO:0000256" key="9">
    <source>
        <dbReference type="SAM" id="Phobius"/>
    </source>
</evidence>
<dbReference type="EMBL" id="AAOE01000021">
    <property type="protein sequence ID" value="EAR08407.1"/>
    <property type="molecule type" value="Genomic_DNA"/>
</dbReference>
<keyword evidence="12" id="KW-1185">Reference proteome</keyword>
<comment type="caution">
    <text evidence="11">The sequence shown here is derived from an EMBL/GenBank/DDBJ whole genome shotgun (WGS) entry which is preliminary data.</text>
</comment>
<dbReference type="Gene3D" id="1.20.1530.20">
    <property type="match status" value="1"/>
</dbReference>